<name>A0ABU6MGV1_9BACI</name>
<organism evidence="1 2">
    <name type="scientific">Heyndrickxia acidicola</name>
    <dbReference type="NCBI Taxonomy" id="209389"/>
    <lineage>
        <taxon>Bacteria</taxon>
        <taxon>Bacillati</taxon>
        <taxon>Bacillota</taxon>
        <taxon>Bacilli</taxon>
        <taxon>Bacillales</taxon>
        <taxon>Bacillaceae</taxon>
        <taxon>Heyndrickxia</taxon>
    </lineage>
</organism>
<proteinExistence type="predicted"/>
<dbReference type="Proteomes" id="UP001341444">
    <property type="component" value="Unassembled WGS sequence"/>
</dbReference>
<accession>A0ABU6MGV1</accession>
<protein>
    <submittedName>
        <fullName evidence="1">Uncharacterized protein</fullName>
    </submittedName>
</protein>
<dbReference type="EMBL" id="JARMAB010000013">
    <property type="protein sequence ID" value="MED1203643.1"/>
    <property type="molecule type" value="Genomic_DNA"/>
</dbReference>
<evidence type="ECO:0000313" key="1">
    <source>
        <dbReference type="EMBL" id="MED1203643.1"/>
    </source>
</evidence>
<keyword evidence="2" id="KW-1185">Reference proteome</keyword>
<sequence>MLVQIAVQGQRWEVEFMDDGTVELEKFVSDGNMYDIRELEKLLFIDISD</sequence>
<dbReference type="RefSeq" id="WP_232317659.1">
    <property type="nucleotide sequence ID" value="NZ_JARMAB010000013.1"/>
</dbReference>
<gene>
    <name evidence="1" type="ORF">P4T90_11230</name>
</gene>
<reference evidence="1 2" key="1">
    <citation type="submission" date="2023-03" db="EMBL/GenBank/DDBJ databases">
        <title>Bacillus Genome Sequencing.</title>
        <authorList>
            <person name="Dunlap C."/>
        </authorList>
    </citation>
    <scope>NUCLEOTIDE SEQUENCE [LARGE SCALE GENOMIC DNA]</scope>
    <source>
        <strain evidence="1 2">B-23453</strain>
    </source>
</reference>
<comment type="caution">
    <text evidence="1">The sequence shown here is derived from an EMBL/GenBank/DDBJ whole genome shotgun (WGS) entry which is preliminary data.</text>
</comment>
<evidence type="ECO:0000313" key="2">
    <source>
        <dbReference type="Proteomes" id="UP001341444"/>
    </source>
</evidence>